<keyword evidence="7" id="KW-0472">Membrane</keyword>
<evidence type="ECO:0000256" key="5">
    <source>
        <dbReference type="ARBA" id="ARBA00022737"/>
    </source>
</evidence>
<dbReference type="InterPro" id="IPR032675">
    <property type="entry name" value="LRR_dom_sf"/>
</dbReference>
<evidence type="ECO:0000256" key="9">
    <source>
        <dbReference type="ARBA" id="ARBA00023180"/>
    </source>
</evidence>
<evidence type="ECO:0000256" key="6">
    <source>
        <dbReference type="ARBA" id="ARBA00022989"/>
    </source>
</evidence>
<name>A0A7J0DVG7_9ERIC</name>
<keyword evidence="6" id="KW-1133">Transmembrane helix</keyword>
<organism evidence="10 11">
    <name type="scientific">Actinidia rufa</name>
    <dbReference type="NCBI Taxonomy" id="165716"/>
    <lineage>
        <taxon>Eukaryota</taxon>
        <taxon>Viridiplantae</taxon>
        <taxon>Streptophyta</taxon>
        <taxon>Embryophyta</taxon>
        <taxon>Tracheophyta</taxon>
        <taxon>Spermatophyta</taxon>
        <taxon>Magnoliopsida</taxon>
        <taxon>eudicotyledons</taxon>
        <taxon>Gunneridae</taxon>
        <taxon>Pentapetalae</taxon>
        <taxon>asterids</taxon>
        <taxon>Ericales</taxon>
        <taxon>Actinidiaceae</taxon>
        <taxon>Actinidia</taxon>
    </lineage>
</organism>
<evidence type="ECO:0000313" key="11">
    <source>
        <dbReference type="Proteomes" id="UP000585474"/>
    </source>
</evidence>
<keyword evidence="5" id="KW-0677">Repeat</keyword>
<sequence>MDVRRPCPSLDNFAGVIPSEIGNLANLEIVSVQSGSLTGSIPSFIFNISSLRIIDLTNNNLSGSLPMDIHDLPFLEELYLTSNQLSGQFPPGLWECKGLRSLSLSVNKFTGSISRKIGNLTLLKRFISRSKQFDSYNRIIAPRFAHKQGTRLIKVHCHQDIQATQLYTSVLTGRIAHKSLMHIPNMCAGMCAIVSPSAIACLSIARVCLSSALPEEIGKLNLEKLSIQEASLTGLIPFQIFNMSTVRIIDLGLNQLSGQLPLSLGLWLPNLEQLYLDDNKLSGIITSSIGNASKLTILSLTTNSFTGSIPNTIGDLRFLQVFLASQNNLTREPSSLELSFFTYLENCRHLKYLGISLNQFNGILPASFGNLSTTLFKDSNELTGFLPETLGRLKLLERLYLEHNGLQGSIPNDLCLLNKLGDIYLSDNKLHGPIPTCLGEHKPLRSLYLDSNKLTGTIPLTLWSLTDLIGLNLSTNSLSGYIPLEIGRLKVITQIDLSWNQLSGDIPSTIGGAQTLVTLSLAHNKLQGPIPQLLGDLINLEFLDLSNTICLEVFLSHWRHSVLFVVDSNLIGSEDENFSAKEQCVLSVFHLALACSKDSPKERINMKDAAAMIEKIKIEFLENIGKDRKDKRIKTNSYRHL</sequence>
<keyword evidence="8" id="KW-0675">Receptor</keyword>
<keyword evidence="11" id="KW-1185">Reference proteome</keyword>
<keyword evidence="2" id="KW-0433">Leucine-rich repeat</keyword>
<dbReference type="Gene3D" id="3.80.10.10">
    <property type="entry name" value="Ribonuclease Inhibitor"/>
    <property type="match status" value="3"/>
</dbReference>
<comment type="caution">
    <text evidence="10">The sequence shown here is derived from an EMBL/GenBank/DDBJ whole genome shotgun (WGS) entry which is preliminary data.</text>
</comment>
<evidence type="ECO:0000256" key="7">
    <source>
        <dbReference type="ARBA" id="ARBA00023136"/>
    </source>
</evidence>
<comment type="subcellular location">
    <subcellularLocation>
        <location evidence="1">Membrane</location>
        <topology evidence="1">Single-pass type I membrane protein</topology>
    </subcellularLocation>
</comment>
<dbReference type="FunFam" id="3.80.10.10:FF:000041">
    <property type="entry name" value="LRR receptor-like serine/threonine-protein kinase ERECTA"/>
    <property type="match status" value="1"/>
</dbReference>
<dbReference type="Pfam" id="PF00560">
    <property type="entry name" value="LRR_1"/>
    <property type="match status" value="5"/>
</dbReference>
<dbReference type="OrthoDB" id="1743210at2759"/>
<dbReference type="PANTHER" id="PTHR27000:SF771">
    <property type="entry name" value="LRR RECEPTOR-LIKE SERINE_THREONINE-PROTEIN KINASE FLS2"/>
    <property type="match status" value="1"/>
</dbReference>
<dbReference type="SUPFAM" id="SSF52047">
    <property type="entry name" value="RNI-like"/>
    <property type="match status" value="1"/>
</dbReference>
<dbReference type="GO" id="GO:0006952">
    <property type="term" value="P:defense response"/>
    <property type="evidence" value="ECO:0007669"/>
    <property type="project" value="UniProtKB-ARBA"/>
</dbReference>
<protein>
    <submittedName>
        <fullName evidence="10">Uncharacterized protein</fullName>
    </submittedName>
</protein>
<dbReference type="FunFam" id="3.80.10.10:FF:000095">
    <property type="entry name" value="LRR receptor-like serine/threonine-protein kinase GSO1"/>
    <property type="match status" value="1"/>
</dbReference>
<evidence type="ECO:0000256" key="8">
    <source>
        <dbReference type="ARBA" id="ARBA00023170"/>
    </source>
</evidence>
<dbReference type="GO" id="GO:0051707">
    <property type="term" value="P:response to other organism"/>
    <property type="evidence" value="ECO:0007669"/>
    <property type="project" value="UniProtKB-ARBA"/>
</dbReference>
<keyword evidence="9" id="KW-0325">Glycoprotein</keyword>
<reference evidence="11" key="1">
    <citation type="submission" date="2019-07" db="EMBL/GenBank/DDBJ databases">
        <title>De Novo Assembly of kiwifruit Actinidia rufa.</title>
        <authorList>
            <person name="Sugita-Konishi S."/>
            <person name="Sato K."/>
            <person name="Mori E."/>
            <person name="Abe Y."/>
            <person name="Kisaki G."/>
            <person name="Hamano K."/>
            <person name="Suezawa K."/>
            <person name="Otani M."/>
            <person name="Fukuda T."/>
            <person name="Manabe T."/>
            <person name="Gomi K."/>
            <person name="Tabuchi M."/>
            <person name="Akimitsu K."/>
            <person name="Kataoka I."/>
        </authorList>
    </citation>
    <scope>NUCLEOTIDE SEQUENCE [LARGE SCALE GENOMIC DNA]</scope>
    <source>
        <strain evidence="11">cv. Fuchu</strain>
    </source>
</reference>
<dbReference type="Pfam" id="PF13855">
    <property type="entry name" value="LRR_8"/>
    <property type="match status" value="2"/>
</dbReference>
<evidence type="ECO:0000256" key="2">
    <source>
        <dbReference type="ARBA" id="ARBA00022614"/>
    </source>
</evidence>
<dbReference type="GO" id="GO:0016020">
    <property type="term" value="C:membrane"/>
    <property type="evidence" value="ECO:0007669"/>
    <property type="project" value="UniProtKB-SubCell"/>
</dbReference>
<evidence type="ECO:0000313" key="10">
    <source>
        <dbReference type="EMBL" id="GFS41853.1"/>
    </source>
</evidence>
<evidence type="ECO:0000256" key="4">
    <source>
        <dbReference type="ARBA" id="ARBA00022729"/>
    </source>
</evidence>
<dbReference type="Proteomes" id="UP000585474">
    <property type="component" value="Unassembled WGS sequence"/>
</dbReference>
<accession>A0A7J0DVG7</accession>
<proteinExistence type="predicted"/>
<evidence type="ECO:0000256" key="1">
    <source>
        <dbReference type="ARBA" id="ARBA00004479"/>
    </source>
</evidence>
<dbReference type="AlphaFoldDB" id="A0A7J0DVG7"/>
<dbReference type="PANTHER" id="PTHR27000">
    <property type="entry name" value="LEUCINE-RICH REPEAT RECEPTOR-LIKE PROTEIN KINASE FAMILY PROTEIN-RELATED"/>
    <property type="match status" value="1"/>
</dbReference>
<evidence type="ECO:0000256" key="3">
    <source>
        <dbReference type="ARBA" id="ARBA00022692"/>
    </source>
</evidence>
<dbReference type="EMBL" id="BJWL01000386">
    <property type="protein sequence ID" value="GFS41853.1"/>
    <property type="molecule type" value="Genomic_DNA"/>
</dbReference>
<keyword evidence="3" id="KW-0812">Transmembrane</keyword>
<dbReference type="SMART" id="SM00369">
    <property type="entry name" value="LRR_TYP"/>
    <property type="match status" value="4"/>
</dbReference>
<keyword evidence="4" id="KW-0732">Signal</keyword>
<dbReference type="SUPFAM" id="SSF52058">
    <property type="entry name" value="L domain-like"/>
    <property type="match status" value="1"/>
</dbReference>
<dbReference type="InterPro" id="IPR001611">
    <property type="entry name" value="Leu-rich_rpt"/>
</dbReference>
<dbReference type="InterPro" id="IPR003591">
    <property type="entry name" value="Leu-rich_rpt_typical-subtyp"/>
</dbReference>
<gene>
    <name evidence="10" type="ORF">Acr_00g0076730</name>
</gene>